<reference evidence="1" key="2">
    <citation type="submission" date="2021-08" db="EMBL/GenBank/DDBJ databases">
        <authorList>
            <person name="Tani A."/>
            <person name="Ola A."/>
            <person name="Ogura Y."/>
            <person name="Katsura K."/>
            <person name="Hayashi T."/>
        </authorList>
    </citation>
    <scope>NUCLEOTIDE SEQUENCE</scope>
    <source>
        <strain evidence="1">NBRC 15686</strain>
    </source>
</reference>
<protein>
    <recommendedName>
        <fullName evidence="3">DUF1508 domain-containing protein</fullName>
    </recommendedName>
</protein>
<dbReference type="EMBL" id="BPRC01000019">
    <property type="protein sequence ID" value="GJE66919.1"/>
    <property type="molecule type" value="Genomic_DNA"/>
</dbReference>
<dbReference type="RefSeq" id="WP_238226938.1">
    <property type="nucleotide sequence ID" value="NZ_BAAADH010000096.1"/>
</dbReference>
<organism evidence="1 2">
    <name type="scientific">Methylorubrum aminovorans</name>
    <dbReference type="NCBI Taxonomy" id="269069"/>
    <lineage>
        <taxon>Bacteria</taxon>
        <taxon>Pseudomonadati</taxon>
        <taxon>Pseudomonadota</taxon>
        <taxon>Alphaproteobacteria</taxon>
        <taxon>Hyphomicrobiales</taxon>
        <taxon>Methylobacteriaceae</taxon>
        <taxon>Methylorubrum</taxon>
    </lineage>
</organism>
<evidence type="ECO:0008006" key="3">
    <source>
        <dbReference type="Google" id="ProtNLM"/>
    </source>
</evidence>
<keyword evidence="2" id="KW-1185">Reference proteome</keyword>
<sequence length="69" mass="7666">MPRPHYVIRRSRSGRFNFTLLSEHGRINGTVIVAGQDLPRDEIERQAREKIRNLADALVSVVGPGASPS</sequence>
<accession>A0ABQ4UIF0</accession>
<name>A0ABQ4UIF0_9HYPH</name>
<gene>
    <name evidence="1" type="ORF">LNAOJCKE_4143</name>
</gene>
<proteinExistence type="predicted"/>
<dbReference type="Proteomes" id="UP001055039">
    <property type="component" value="Unassembled WGS sequence"/>
</dbReference>
<comment type="caution">
    <text evidence="1">The sequence shown here is derived from an EMBL/GenBank/DDBJ whole genome shotgun (WGS) entry which is preliminary data.</text>
</comment>
<evidence type="ECO:0000313" key="2">
    <source>
        <dbReference type="Proteomes" id="UP001055039"/>
    </source>
</evidence>
<evidence type="ECO:0000313" key="1">
    <source>
        <dbReference type="EMBL" id="GJE66919.1"/>
    </source>
</evidence>
<reference evidence="1" key="1">
    <citation type="journal article" date="2021" name="Front. Microbiol.">
        <title>Comprehensive Comparative Genomics and Phenotyping of Methylobacterium Species.</title>
        <authorList>
            <person name="Alessa O."/>
            <person name="Ogura Y."/>
            <person name="Fujitani Y."/>
            <person name="Takami H."/>
            <person name="Hayashi T."/>
            <person name="Sahin N."/>
            <person name="Tani A."/>
        </authorList>
    </citation>
    <scope>NUCLEOTIDE SEQUENCE</scope>
    <source>
        <strain evidence="1">NBRC 15686</strain>
    </source>
</reference>